<proteinExistence type="predicted"/>
<dbReference type="Proteomes" id="UP000663879">
    <property type="component" value="Unassembled WGS sequence"/>
</dbReference>
<dbReference type="EMBL" id="CAJNOC010002028">
    <property type="protein sequence ID" value="CAF0907638.1"/>
    <property type="molecule type" value="Genomic_DNA"/>
</dbReference>
<evidence type="ECO:0000313" key="2">
    <source>
        <dbReference type="Proteomes" id="UP000663879"/>
    </source>
</evidence>
<gene>
    <name evidence="1" type="ORF">OXX778_LOCUS11730</name>
</gene>
<evidence type="ECO:0000313" key="1">
    <source>
        <dbReference type="EMBL" id="CAF0907638.1"/>
    </source>
</evidence>
<accession>A0A814A6K8</accession>
<dbReference type="AlphaFoldDB" id="A0A814A6K8"/>
<name>A0A814A6K8_9BILA</name>
<organism evidence="1 2">
    <name type="scientific">Brachionus calyciflorus</name>
    <dbReference type="NCBI Taxonomy" id="104777"/>
    <lineage>
        <taxon>Eukaryota</taxon>
        <taxon>Metazoa</taxon>
        <taxon>Spiralia</taxon>
        <taxon>Gnathifera</taxon>
        <taxon>Rotifera</taxon>
        <taxon>Eurotatoria</taxon>
        <taxon>Monogononta</taxon>
        <taxon>Pseudotrocha</taxon>
        <taxon>Ploima</taxon>
        <taxon>Brachionidae</taxon>
        <taxon>Brachionus</taxon>
    </lineage>
</organism>
<sequence>MYKYDLRFTICDLYFYPLVLRKRIIALIMLIKNQNNPQENKSEKLKARLAGDWQLLISKIKCKHFESKDSLDDFFIKEEFELEEPPQICGQTIEKISIENAIEQFVIEFKCNMDYYLNNQQEIENDLGRKIYLNSILNNKTNLEHLEKELFYITMCKLFGENGDPGDLVQHDKNIINQEIFNEKII</sequence>
<comment type="caution">
    <text evidence="1">The sequence shown here is derived from an EMBL/GenBank/DDBJ whole genome shotgun (WGS) entry which is preliminary data.</text>
</comment>
<protein>
    <submittedName>
        <fullName evidence="1">Uncharacterized protein</fullName>
    </submittedName>
</protein>
<keyword evidence="2" id="KW-1185">Reference proteome</keyword>
<reference evidence="1" key="1">
    <citation type="submission" date="2021-02" db="EMBL/GenBank/DDBJ databases">
        <authorList>
            <person name="Nowell W R."/>
        </authorList>
    </citation>
    <scope>NUCLEOTIDE SEQUENCE</scope>
    <source>
        <strain evidence="1">Ploen Becks lab</strain>
    </source>
</reference>